<name>A0A1F7U2L1_9BACT</name>
<evidence type="ECO:0000313" key="3">
    <source>
        <dbReference type="Proteomes" id="UP000176303"/>
    </source>
</evidence>
<dbReference type="STRING" id="1802391.A3D72_01295"/>
<feature type="transmembrane region" description="Helical" evidence="1">
    <location>
        <begin position="368"/>
        <end position="388"/>
    </location>
</feature>
<gene>
    <name evidence="2" type="ORF">A3D72_01295</name>
</gene>
<accession>A0A1F7U2L1</accession>
<sequence>MEGQSLVLEPVSRNLQRISPVRSFHVSLDISPGVPGRLFGFVEAENPRDAEGLLLAIETAAGRSAPREGVSFDDRAAQLLGDLNRAVSEAKKSGKVSADGGEISALAAISSGVQIALSGRNASALRVHRDGKTLEASELLPPTDAESGALFSSLVVGGLSSRDSLLLAGRRIFDYIARDHLSRILAHADPEAARETILSALTDLSPSVSLAAFVVKPASVRGRQTLPDFASAPSMDSLDDLLDQATHTERMLNPALHIPLLRTIREFFASRAGKRPRAPAQGASPVRSLASRGVRAAFDRGADLLRLLAAASRGAVLGEAAVWRSLLVIATNKDDARGRELAAIRKNALSSIGSIKSGLRTMPSPARIAFLGAIGLGLAFAGSVVVLAGTQIKNDKAAADAARISAIEDKRDAIEASAIYSDSSRAWTLLDEARVLVAALPVKTKKQQETLDRFTQLLEEDAGELRKETSVENPEVLAAMPLDFESGRSAAEAVWNDRLYTLDAENSTITRHNRSGKGYGPGAPWVKSGSDDLHDGRSIAIDGSVFVGTSSGKILKYHLGEKTDFTPGRLEPTLKSIVRLIAPPGGAFLYLLVPETKRVVVLVKETGALVAQYTSPKFESLSDMAVDESKKTLYLLNGSVIYSLPLNHL</sequence>
<proteinExistence type="predicted"/>
<evidence type="ECO:0008006" key="4">
    <source>
        <dbReference type="Google" id="ProtNLM"/>
    </source>
</evidence>
<dbReference type="AlphaFoldDB" id="A0A1F7U2L1"/>
<evidence type="ECO:0000256" key="1">
    <source>
        <dbReference type="SAM" id="Phobius"/>
    </source>
</evidence>
<comment type="caution">
    <text evidence="2">The sequence shown here is derived from an EMBL/GenBank/DDBJ whole genome shotgun (WGS) entry which is preliminary data.</text>
</comment>
<dbReference type="Proteomes" id="UP000176303">
    <property type="component" value="Unassembled WGS sequence"/>
</dbReference>
<evidence type="ECO:0000313" key="2">
    <source>
        <dbReference type="EMBL" id="OGL72462.1"/>
    </source>
</evidence>
<organism evidence="2 3">
    <name type="scientific">Candidatus Uhrbacteria bacterium RIFCSPHIGHO2_02_FULL_57_19</name>
    <dbReference type="NCBI Taxonomy" id="1802391"/>
    <lineage>
        <taxon>Bacteria</taxon>
        <taxon>Candidatus Uhriibacteriota</taxon>
    </lineage>
</organism>
<protein>
    <recommendedName>
        <fullName evidence="4">PPM-type phosphatase domain-containing protein</fullName>
    </recommendedName>
</protein>
<dbReference type="EMBL" id="MGDZ01000063">
    <property type="protein sequence ID" value="OGL72462.1"/>
    <property type="molecule type" value="Genomic_DNA"/>
</dbReference>
<keyword evidence="1" id="KW-1133">Transmembrane helix</keyword>
<keyword evidence="1" id="KW-0812">Transmembrane</keyword>
<keyword evidence="1" id="KW-0472">Membrane</keyword>
<dbReference type="SUPFAM" id="SSF63825">
    <property type="entry name" value="YWTD domain"/>
    <property type="match status" value="1"/>
</dbReference>
<reference evidence="2 3" key="1">
    <citation type="journal article" date="2016" name="Nat. Commun.">
        <title>Thousands of microbial genomes shed light on interconnected biogeochemical processes in an aquifer system.</title>
        <authorList>
            <person name="Anantharaman K."/>
            <person name="Brown C.T."/>
            <person name="Hug L.A."/>
            <person name="Sharon I."/>
            <person name="Castelle C.J."/>
            <person name="Probst A.J."/>
            <person name="Thomas B.C."/>
            <person name="Singh A."/>
            <person name="Wilkins M.J."/>
            <person name="Karaoz U."/>
            <person name="Brodie E.L."/>
            <person name="Williams K.H."/>
            <person name="Hubbard S.S."/>
            <person name="Banfield J.F."/>
        </authorList>
    </citation>
    <scope>NUCLEOTIDE SEQUENCE [LARGE SCALE GENOMIC DNA]</scope>
</reference>